<name>A0A1S1RF90_9ACTN</name>
<dbReference type="InterPro" id="IPR028082">
    <property type="entry name" value="Peripla_BP_I"/>
</dbReference>
<feature type="chain" id="PRO_5010211210" description="Leucine-binding protein domain-containing protein" evidence="4">
    <location>
        <begin position="25"/>
        <end position="417"/>
    </location>
</feature>
<evidence type="ECO:0000256" key="3">
    <source>
        <dbReference type="SAM" id="MobiDB-lite"/>
    </source>
</evidence>
<comment type="similarity">
    <text evidence="1">Belongs to the leucine-binding protein family.</text>
</comment>
<dbReference type="Proteomes" id="UP000179627">
    <property type="component" value="Unassembled WGS sequence"/>
</dbReference>
<dbReference type="PANTHER" id="PTHR47235">
    <property type="entry name" value="BLR6548 PROTEIN"/>
    <property type="match status" value="1"/>
</dbReference>
<dbReference type="PANTHER" id="PTHR47235:SF1">
    <property type="entry name" value="BLR6548 PROTEIN"/>
    <property type="match status" value="1"/>
</dbReference>
<feature type="region of interest" description="Disordered" evidence="3">
    <location>
        <begin position="383"/>
        <end position="410"/>
    </location>
</feature>
<dbReference type="PROSITE" id="PS51257">
    <property type="entry name" value="PROKAR_LIPOPROTEIN"/>
    <property type="match status" value="1"/>
</dbReference>
<protein>
    <recommendedName>
        <fullName evidence="5">Leucine-binding protein domain-containing protein</fullName>
    </recommendedName>
</protein>
<reference evidence="7" key="1">
    <citation type="submission" date="2016-07" db="EMBL/GenBank/DDBJ databases">
        <title>Sequence Frankia sp. strain CcI1.17.</title>
        <authorList>
            <person name="Ghodhbane-Gtari F."/>
            <person name="Swanson E."/>
            <person name="Gueddou A."/>
            <person name="Morris K."/>
            <person name="Hezbri K."/>
            <person name="Ktari A."/>
            <person name="Nouioui I."/>
            <person name="Abebe-Akele F."/>
            <person name="Simpson S."/>
            <person name="Thomas K."/>
            <person name="Gtari M."/>
            <person name="Tisa L.S."/>
            <person name="Hurst S."/>
        </authorList>
    </citation>
    <scope>NUCLEOTIDE SEQUENCE [LARGE SCALE GENOMIC DNA]</scope>
    <source>
        <strain evidence="7">Cc1.17</strain>
    </source>
</reference>
<evidence type="ECO:0000256" key="2">
    <source>
        <dbReference type="ARBA" id="ARBA00022729"/>
    </source>
</evidence>
<sequence>MMRPVAAIAAVAALVTAASCSTKGDDEDTPPAENSTGVVRTGAGIEGDVITLGVLTDFTGVNAASGKDVTEGQRIYWDQLNKGEKICGRFTVELDIKDHGYNVQTAVTQYAESSGDVLGFVQVLGSPMATALIPELEKDGLIGIPVAWAKNLAASPGYAVPGPTYDVETINGLDYLLSEGLIKEGDKIGHIFHDSEYGNNALEGSKFFAAQHGLTIAEQRIGAAEPDMTSRVTALAAEGVKAIVLTTQPSQTAGVAAAANGAGLDVPLLGNAPTFFPTLLDTPARDNLIKNFYLVGPNVGVGLPPAADLLKAYKDKFPNVEPSNSVVTGYSSSKIMELILQKACEDGDLTPEGVLAAKAAISPAETDGLTGTLDFSKTGISPSRESFLARPKPGVPGSTEGVEGNYEGPTVAAYVRS</sequence>
<feature type="signal peptide" evidence="4">
    <location>
        <begin position="1"/>
        <end position="24"/>
    </location>
</feature>
<organism evidence="6 7">
    <name type="scientific">Parafrankia colletiae</name>
    <dbReference type="NCBI Taxonomy" id="573497"/>
    <lineage>
        <taxon>Bacteria</taxon>
        <taxon>Bacillati</taxon>
        <taxon>Actinomycetota</taxon>
        <taxon>Actinomycetes</taxon>
        <taxon>Frankiales</taxon>
        <taxon>Frankiaceae</taxon>
        <taxon>Parafrankia</taxon>
    </lineage>
</organism>
<feature type="region of interest" description="Disordered" evidence="3">
    <location>
        <begin position="20"/>
        <end position="39"/>
    </location>
</feature>
<evidence type="ECO:0000313" key="6">
    <source>
        <dbReference type="EMBL" id="OHV45373.1"/>
    </source>
</evidence>
<dbReference type="EMBL" id="MBLM01000010">
    <property type="protein sequence ID" value="OHV45373.1"/>
    <property type="molecule type" value="Genomic_DNA"/>
</dbReference>
<keyword evidence="7" id="KW-1185">Reference proteome</keyword>
<dbReference type="InterPro" id="IPR028081">
    <property type="entry name" value="Leu-bd"/>
</dbReference>
<dbReference type="AlphaFoldDB" id="A0A1S1RF90"/>
<gene>
    <name evidence="6" type="ORF">CC117_31875</name>
</gene>
<evidence type="ECO:0000313" key="7">
    <source>
        <dbReference type="Proteomes" id="UP000179627"/>
    </source>
</evidence>
<dbReference type="SUPFAM" id="SSF53822">
    <property type="entry name" value="Periplasmic binding protein-like I"/>
    <property type="match status" value="1"/>
</dbReference>
<evidence type="ECO:0000256" key="1">
    <source>
        <dbReference type="ARBA" id="ARBA00010062"/>
    </source>
</evidence>
<proteinExistence type="inferred from homology"/>
<comment type="caution">
    <text evidence="6">The sequence shown here is derived from an EMBL/GenBank/DDBJ whole genome shotgun (WGS) entry which is preliminary data.</text>
</comment>
<dbReference type="Gene3D" id="3.40.50.2300">
    <property type="match status" value="2"/>
</dbReference>
<evidence type="ECO:0000259" key="5">
    <source>
        <dbReference type="Pfam" id="PF13458"/>
    </source>
</evidence>
<accession>A0A1S1RF90</accession>
<feature type="domain" description="Leucine-binding protein" evidence="5">
    <location>
        <begin position="50"/>
        <end position="391"/>
    </location>
</feature>
<evidence type="ECO:0000256" key="4">
    <source>
        <dbReference type="SAM" id="SignalP"/>
    </source>
</evidence>
<keyword evidence="2 4" id="KW-0732">Signal</keyword>
<dbReference type="Pfam" id="PF13458">
    <property type="entry name" value="Peripla_BP_6"/>
    <property type="match status" value="1"/>
</dbReference>